<evidence type="ECO:0000313" key="2">
    <source>
        <dbReference type="Proteomes" id="UP000805649"/>
    </source>
</evidence>
<sequence>MTNAITARDFTVGWVCALPIELAAAIEMMDEEYADLPSQQSDSNVYSFGRIGVHNIVAACLPVGQMGTNQAAVVASQMKTNFPSLRFSVLVGIGGGVPNLEDDIDIRLGDVVISQPTGQHGGVIQYDFGKTGANGRIARTGSLNAPPTILLNALAKLRANDDRGKTQVPIHLSKLSSRPNFASPGSAQDILLRSSVDTHCRKHMFLFFGNIASGNQVMKDGPTRDRHSRELGGVLCFEMEAAGLMNNFPCIVIRGICDYADAHKNKRWQPYAAATAAAYAKELLTTIPALVSSDLHGKEDSHQKPQFIVPFGRNANFVGRDEMLTQLLERIPPSAYGDTCQRTAIFGLGGVGKTQVAIEAAYRVRDVYPDCSVFWVPAVDMVMFENAYRDIGRQLSIQGIEDDEADVKGLVKAALERHDVGSWLLIIDNADDMNMLFTSSKLISQLPSNRRGSILLTTRNRQAAARFTRDSVMLLPQMGIDEATQLLHSGLEESQFDHDQSTAQLLEHLTYLPLAIRQASAYMATNTNVTITRYLEYCRSSDDTLVRLLSKDFEDQGRYEDIQNPIATTWLISFEHISRDNRLAADYLSFMCYLAEKDIPRALLPPSDDSINIDSDMDADEAISMLMAYAFIQKRDTANRFDIHRLVRLIMRNWLRERGKEEDEVTETIYWLGKRLPWPDHLNREVWLAYFPHAQAALQVQDRCTDEEALWNLLSITGEIHELLGKYGEAEHIERKILELKQKVLGIENPRTLNSMNNLAVVLERQGQYEEAEHIHRQTLEIRQKVLGLENHDTLISMNNLAFVLESQGQYEEAEHIYRQTLELGQKVLRLENPDTLISMNNLASVLESQGQYEEAEHIHRQTLELRQKVLGLENPSTLTSMNNLAFVLESQGQYEEAERIHRQTLELRQKVLGLKHPDTLISMGVLADVLREQGKFEEAEQMDEQALELKVEQRDVIHASGSEDHYGPPQGYAAWKRPSCYLHTSVHELREKVLGSGRPLSFRADDNLPASLEDWTDCSSTASVD</sequence>
<dbReference type="Proteomes" id="UP000805649">
    <property type="component" value="Unassembled WGS sequence"/>
</dbReference>
<comment type="caution">
    <text evidence="1">The sequence shown here is derived from an EMBL/GenBank/DDBJ whole genome shotgun (WGS) entry which is preliminary data.</text>
</comment>
<name>A0ACC3YJX0_COLTU</name>
<protein>
    <submittedName>
        <fullName evidence="1">Kinesin light chain</fullName>
    </submittedName>
</protein>
<dbReference type="EMBL" id="VUJX02000009">
    <property type="protein sequence ID" value="KAL0932016.1"/>
    <property type="molecule type" value="Genomic_DNA"/>
</dbReference>
<gene>
    <name evidence="1" type="ORF">CTRU02_212969</name>
</gene>
<organism evidence="1 2">
    <name type="scientific">Colletotrichum truncatum</name>
    <name type="common">Anthracnose fungus</name>
    <name type="synonym">Colletotrichum capsici</name>
    <dbReference type="NCBI Taxonomy" id="5467"/>
    <lineage>
        <taxon>Eukaryota</taxon>
        <taxon>Fungi</taxon>
        <taxon>Dikarya</taxon>
        <taxon>Ascomycota</taxon>
        <taxon>Pezizomycotina</taxon>
        <taxon>Sordariomycetes</taxon>
        <taxon>Hypocreomycetidae</taxon>
        <taxon>Glomerellales</taxon>
        <taxon>Glomerellaceae</taxon>
        <taxon>Colletotrichum</taxon>
        <taxon>Colletotrichum truncatum species complex</taxon>
    </lineage>
</organism>
<keyword evidence="2" id="KW-1185">Reference proteome</keyword>
<reference evidence="1 2" key="1">
    <citation type="journal article" date="2020" name="Phytopathology">
        <title>Genome Sequence Resources of Colletotrichum truncatum, C. plurivorum, C. musicola, and C. sojae: Four Species Pathogenic to Soybean (Glycine max).</title>
        <authorList>
            <person name="Rogerio F."/>
            <person name="Boufleur T.R."/>
            <person name="Ciampi-Guillardi M."/>
            <person name="Sukno S.A."/>
            <person name="Thon M.R."/>
            <person name="Massola Junior N.S."/>
            <person name="Baroncelli R."/>
        </authorList>
    </citation>
    <scope>NUCLEOTIDE SEQUENCE [LARGE SCALE GENOMIC DNA]</scope>
    <source>
        <strain evidence="1 2">CMES1059</strain>
    </source>
</reference>
<evidence type="ECO:0000313" key="1">
    <source>
        <dbReference type="EMBL" id="KAL0932016.1"/>
    </source>
</evidence>
<proteinExistence type="predicted"/>
<accession>A0ACC3YJX0</accession>